<comment type="caution">
    <text evidence="2">The sequence shown here is derived from an EMBL/GenBank/DDBJ whole genome shotgun (WGS) entry which is preliminary data.</text>
</comment>
<feature type="compositionally biased region" description="Low complexity" evidence="1">
    <location>
        <begin position="52"/>
        <end position="69"/>
    </location>
</feature>
<feature type="compositionally biased region" description="Polar residues" evidence="1">
    <location>
        <begin position="24"/>
        <end position="35"/>
    </location>
</feature>
<accession>A0A369JZ05</accession>
<feature type="compositionally biased region" description="Polar residues" evidence="1">
    <location>
        <begin position="113"/>
        <end position="129"/>
    </location>
</feature>
<evidence type="ECO:0000313" key="3">
    <source>
        <dbReference type="Proteomes" id="UP000076154"/>
    </source>
</evidence>
<name>A0A369JZ05_HYPMA</name>
<feature type="compositionally biased region" description="Polar residues" evidence="1">
    <location>
        <begin position="79"/>
        <end position="91"/>
    </location>
</feature>
<dbReference type="EMBL" id="LUEZ02000040">
    <property type="protein sequence ID" value="RDB25757.1"/>
    <property type="molecule type" value="Genomic_DNA"/>
</dbReference>
<dbReference type="InParanoid" id="A0A369JZ05"/>
<dbReference type="OrthoDB" id="3261714at2759"/>
<feature type="compositionally biased region" description="Polar residues" evidence="1">
    <location>
        <begin position="365"/>
        <end position="374"/>
    </location>
</feature>
<evidence type="ECO:0000313" key="2">
    <source>
        <dbReference type="EMBL" id="RDB25757.1"/>
    </source>
</evidence>
<organism evidence="2 3">
    <name type="scientific">Hypsizygus marmoreus</name>
    <name type="common">White beech mushroom</name>
    <name type="synonym">Agaricus marmoreus</name>
    <dbReference type="NCBI Taxonomy" id="39966"/>
    <lineage>
        <taxon>Eukaryota</taxon>
        <taxon>Fungi</taxon>
        <taxon>Dikarya</taxon>
        <taxon>Basidiomycota</taxon>
        <taxon>Agaricomycotina</taxon>
        <taxon>Agaricomycetes</taxon>
        <taxon>Agaricomycetidae</taxon>
        <taxon>Agaricales</taxon>
        <taxon>Tricholomatineae</taxon>
        <taxon>Lyophyllaceae</taxon>
        <taxon>Hypsizygus</taxon>
    </lineage>
</organism>
<feature type="region of interest" description="Disordered" evidence="1">
    <location>
        <begin position="188"/>
        <end position="374"/>
    </location>
</feature>
<protein>
    <recommendedName>
        <fullName evidence="4">Extracellular mutant protein 11 C-terminal domain-containing protein</fullName>
    </recommendedName>
</protein>
<evidence type="ECO:0000256" key="1">
    <source>
        <dbReference type="SAM" id="MobiDB-lite"/>
    </source>
</evidence>
<feature type="region of interest" description="Disordered" evidence="1">
    <location>
        <begin position="1"/>
        <end position="174"/>
    </location>
</feature>
<gene>
    <name evidence="2" type="ORF">Hypma_006257</name>
</gene>
<reference evidence="2" key="1">
    <citation type="submission" date="2018-04" db="EMBL/GenBank/DDBJ databases">
        <title>Whole genome sequencing of Hypsizygus marmoreus.</title>
        <authorList>
            <person name="Choi I.-G."/>
            <person name="Min B."/>
            <person name="Kim J.-G."/>
            <person name="Kim S."/>
            <person name="Oh Y.-L."/>
            <person name="Kong W.-S."/>
            <person name="Park H."/>
            <person name="Jeong J."/>
            <person name="Song E.-S."/>
        </authorList>
    </citation>
    <scope>NUCLEOTIDE SEQUENCE [LARGE SCALE GENOMIC DNA]</scope>
    <source>
        <strain evidence="2">51987-8</strain>
    </source>
</reference>
<feature type="compositionally biased region" description="Polar residues" evidence="1">
    <location>
        <begin position="310"/>
        <end position="324"/>
    </location>
</feature>
<sequence length="489" mass="53763">MSARMPFIPSGARPVSRAAHPQLGQATNSQFSVDLTNPLHAPQSLAKPPTDNAQSAKNNAGNNANRPLNVGPLMKRKNTVSQGQDQNQNTSRKPEHSVMRPGTADPSSRAHQEQNNQNFQMPPRNQSLSIAAPVPRPAPSPILSTSLATGVFAPPSTQPMFRLPDLPTSTPSDNLQLQKDAHIASSGMGFSFAKPRPASEQQQQPEMQLPSPPNSIRASGTRAFGTGDPPVIPLPPFKINMSMGNQTGPQRILLSADGSRPQEDGGQLLKRANTGVKRSRPETDEHNDDEGDFGNSVKRYRSREDAYTQRMMNTSASRPTSAHSIHSHTRSPTHTPEVDPPTYRQQQQQPLTPPDHEQHKYHRQYPSQDTYPQQHDLNDGLSALDKLLGCSVDAYVEDHAEQYERAVSRWRVCSMAEWVAGADEQAARYAKILDFVKDHMTSKMKLFATFDAKVNDRNAVLEQRTKTLAEVQGRLVKNTANALNASGRG</sequence>
<dbReference type="AlphaFoldDB" id="A0A369JZ05"/>
<evidence type="ECO:0008006" key="4">
    <source>
        <dbReference type="Google" id="ProtNLM"/>
    </source>
</evidence>
<keyword evidence="3" id="KW-1185">Reference proteome</keyword>
<proteinExistence type="predicted"/>
<dbReference type="Proteomes" id="UP000076154">
    <property type="component" value="Unassembled WGS sequence"/>
</dbReference>